<evidence type="ECO:0000313" key="3">
    <source>
        <dbReference type="Proteomes" id="UP000215155"/>
    </source>
</evidence>
<organism evidence="2 3">
    <name type="scientific">Segatella copri</name>
    <dbReference type="NCBI Taxonomy" id="165179"/>
    <lineage>
        <taxon>Bacteria</taxon>
        <taxon>Pseudomonadati</taxon>
        <taxon>Bacteroidota</taxon>
        <taxon>Bacteroidia</taxon>
        <taxon>Bacteroidales</taxon>
        <taxon>Prevotellaceae</taxon>
        <taxon>Segatella</taxon>
    </lineage>
</organism>
<accession>A0AA91TLD1</accession>
<dbReference type="AlphaFoldDB" id="A0AA91TLD1"/>
<proteinExistence type="predicted"/>
<dbReference type="RefSeq" id="WP_089543208.1">
    <property type="nucleotide sequence ID" value="NZ_NMPZ01000004.1"/>
</dbReference>
<gene>
    <name evidence="2" type="ORF">CFT61_04155</name>
</gene>
<protein>
    <submittedName>
        <fullName evidence="2">Uncharacterized protein</fullName>
    </submittedName>
</protein>
<evidence type="ECO:0000256" key="1">
    <source>
        <dbReference type="SAM" id="MobiDB-lite"/>
    </source>
</evidence>
<name>A0AA91TLD1_9BACT</name>
<evidence type="ECO:0000313" key="2">
    <source>
        <dbReference type="EMBL" id="OXL44867.1"/>
    </source>
</evidence>
<dbReference type="Proteomes" id="UP000215155">
    <property type="component" value="Unassembled WGS sequence"/>
</dbReference>
<feature type="compositionally biased region" description="Low complexity" evidence="1">
    <location>
        <begin position="335"/>
        <end position="346"/>
    </location>
</feature>
<feature type="compositionally biased region" description="Polar residues" evidence="1">
    <location>
        <begin position="347"/>
        <end position="359"/>
    </location>
</feature>
<dbReference type="EMBL" id="NMPZ01000004">
    <property type="protein sequence ID" value="OXL44867.1"/>
    <property type="molecule type" value="Genomic_DNA"/>
</dbReference>
<sequence length="383" mass="41150">MGFWKEMGVKALEKGKGLFRGGKQATEAAKHTEEIVKGAKVSMQSKSKFNAIPKSKETLAASREAVEQVAMKEKNVGKAAGKTSKASKEMAADEAKEAVKESTHQAKEATQKAVKGNSTLKNAAMFYTKNPKVLGWHAALGLGGYSLISGEGVIDPLLYLIGGKKAQENGLGGMVGQVAAGEKAPKIYETVANAAGSVIDEGVGFYQFSKNSLGNAMGEMTNPYQMGNGYVGNGMVNNGNGQYYDPTTQQVPNLYQASNPDTQSQEGMVEHMMGGMNNLVNQVSGGTVSKMNILALALSSYMMFGRFGWLSKAASLLLGGMTLKNINNRQLSPLQQRQSNVQQGNQYRNPSAVSPSQETPMFKSLENPIESEEDNITYRSRRM</sequence>
<comment type="caution">
    <text evidence="2">The sequence shown here is derived from an EMBL/GenBank/DDBJ whole genome shotgun (WGS) entry which is preliminary data.</text>
</comment>
<feature type="region of interest" description="Disordered" evidence="1">
    <location>
        <begin position="335"/>
        <end position="360"/>
    </location>
</feature>
<reference evidence="2 3" key="1">
    <citation type="submission" date="2017-07" db="EMBL/GenBank/DDBJ databases">
        <title>Draft genome sequence of Prevotella copri isolated from the gut of healthy adult Indian.</title>
        <authorList>
            <person name="Das B."/>
            <person name="Bag S."/>
            <person name="Ghosh T.S."/>
        </authorList>
    </citation>
    <scope>NUCLEOTIDE SEQUENCE [LARGE SCALE GENOMIC DNA]</scope>
    <source>
        <strain evidence="2 3">Indica</strain>
    </source>
</reference>